<evidence type="ECO:0000256" key="5">
    <source>
        <dbReference type="ARBA" id="ARBA00022967"/>
    </source>
</evidence>
<evidence type="ECO:0000256" key="2">
    <source>
        <dbReference type="ARBA" id="ARBA00022475"/>
    </source>
</evidence>
<evidence type="ECO:0000256" key="3">
    <source>
        <dbReference type="ARBA" id="ARBA00022741"/>
    </source>
</evidence>
<keyword evidence="2" id="KW-1003">Cell membrane</keyword>
<dbReference type="PANTHER" id="PTHR43790">
    <property type="entry name" value="CARBOHYDRATE TRANSPORT ATP-BINDING PROTEIN MG119-RELATED"/>
    <property type="match status" value="1"/>
</dbReference>
<dbReference type="Proteomes" id="UP000254429">
    <property type="component" value="Unassembled WGS sequence"/>
</dbReference>
<keyword evidence="9" id="KW-0378">Hydrolase</keyword>
<dbReference type="Gene3D" id="3.40.50.300">
    <property type="entry name" value="P-loop containing nucleotide triphosphate hydrolases"/>
    <property type="match status" value="1"/>
</dbReference>
<protein>
    <submittedName>
        <fullName evidence="9">High affinity ribose transport ATP-binding protein RbsA</fullName>
        <ecNumber evidence="9">3.6.3.17</ecNumber>
    </submittedName>
</protein>
<keyword evidence="5" id="KW-1278">Translocase</keyword>
<name>A0A377E139_ECOLX</name>
<accession>A0A377E139</accession>
<keyword evidence="6" id="KW-0472">Membrane</keyword>
<evidence type="ECO:0000256" key="7">
    <source>
        <dbReference type="SAM" id="MobiDB-lite"/>
    </source>
</evidence>
<dbReference type="SUPFAM" id="SSF52540">
    <property type="entry name" value="P-loop containing nucleoside triphosphate hydrolases"/>
    <property type="match status" value="1"/>
</dbReference>
<dbReference type="GO" id="GO:0016887">
    <property type="term" value="F:ATP hydrolysis activity"/>
    <property type="evidence" value="ECO:0007669"/>
    <property type="project" value="InterPro"/>
</dbReference>
<feature type="region of interest" description="Disordered" evidence="7">
    <location>
        <begin position="81"/>
        <end position="103"/>
    </location>
</feature>
<dbReference type="AlphaFoldDB" id="A0A377E139"/>
<dbReference type="InterPro" id="IPR003439">
    <property type="entry name" value="ABC_transporter-like_ATP-bd"/>
</dbReference>
<dbReference type="EC" id="3.6.3.17" evidence="9"/>
<dbReference type="PANTHER" id="PTHR43790:SF3">
    <property type="entry name" value="D-ALLOSE IMPORT ATP-BINDING PROTEIN ALSA-RELATED"/>
    <property type="match status" value="1"/>
</dbReference>
<evidence type="ECO:0000256" key="4">
    <source>
        <dbReference type="ARBA" id="ARBA00022840"/>
    </source>
</evidence>
<evidence type="ECO:0000259" key="8">
    <source>
        <dbReference type="Pfam" id="PF00005"/>
    </source>
</evidence>
<evidence type="ECO:0000313" key="9">
    <source>
        <dbReference type="EMBL" id="STM41707.1"/>
    </source>
</evidence>
<keyword evidence="3" id="KW-0547">Nucleotide-binding</keyword>
<dbReference type="GO" id="GO:0005524">
    <property type="term" value="F:ATP binding"/>
    <property type="evidence" value="ECO:0007669"/>
    <property type="project" value="UniProtKB-KW"/>
</dbReference>
<proteinExistence type="predicted"/>
<keyword evidence="1" id="KW-0813">Transport</keyword>
<evidence type="ECO:0000256" key="1">
    <source>
        <dbReference type="ARBA" id="ARBA00022448"/>
    </source>
</evidence>
<sequence length="103" mass="11218">MEALLQLKGIVKAFPGVKALSGAALNVYPGRVMALVGENGAGKSTMMKVLTGIYIAMPYAFMAGERNDIYRAKIFPGSRDWDYPSGTEPDPAVDHCRKHFPRS</sequence>
<reference evidence="9 10" key="1">
    <citation type="submission" date="2018-06" db="EMBL/GenBank/DDBJ databases">
        <authorList>
            <consortium name="Pathogen Informatics"/>
            <person name="Doyle S."/>
        </authorList>
    </citation>
    <scope>NUCLEOTIDE SEQUENCE [LARGE SCALE GENOMIC DNA]</scope>
    <source>
        <strain evidence="9 10">NCTC8500</strain>
    </source>
</reference>
<evidence type="ECO:0000256" key="6">
    <source>
        <dbReference type="ARBA" id="ARBA00023136"/>
    </source>
</evidence>
<feature type="domain" description="ABC transporter" evidence="8">
    <location>
        <begin position="21"/>
        <end position="54"/>
    </location>
</feature>
<organism evidence="9 10">
    <name type="scientific">Escherichia coli</name>
    <dbReference type="NCBI Taxonomy" id="562"/>
    <lineage>
        <taxon>Bacteria</taxon>
        <taxon>Pseudomonadati</taxon>
        <taxon>Pseudomonadota</taxon>
        <taxon>Gammaproteobacteria</taxon>
        <taxon>Enterobacterales</taxon>
        <taxon>Enterobacteriaceae</taxon>
        <taxon>Escherichia</taxon>
    </lineage>
</organism>
<dbReference type="EMBL" id="UGFG01000001">
    <property type="protein sequence ID" value="STM41707.1"/>
    <property type="molecule type" value="Genomic_DNA"/>
</dbReference>
<dbReference type="InterPro" id="IPR050107">
    <property type="entry name" value="ABC_carbohydrate_import_ATPase"/>
</dbReference>
<dbReference type="InterPro" id="IPR027417">
    <property type="entry name" value="P-loop_NTPase"/>
</dbReference>
<gene>
    <name evidence="9" type="primary">rbsA_4</name>
    <name evidence="9" type="ORF">NCTC8500_05638</name>
</gene>
<evidence type="ECO:0000313" key="10">
    <source>
        <dbReference type="Proteomes" id="UP000254429"/>
    </source>
</evidence>
<keyword evidence="4 9" id="KW-0067">ATP-binding</keyword>
<dbReference type="Pfam" id="PF00005">
    <property type="entry name" value="ABC_tran"/>
    <property type="match status" value="1"/>
</dbReference>